<dbReference type="CDD" id="cd00086">
    <property type="entry name" value="homeodomain"/>
    <property type="match status" value="1"/>
</dbReference>
<dbReference type="InterPro" id="IPR042768">
    <property type="entry name" value="MNX1/Ceh-12"/>
</dbReference>
<dbReference type="SUPFAM" id="SSF46689">
    <property type="entry name" value="Homeodomain-like"/>
    <property type="match status" value="1"/>
</dbReference>
<evidence type="ECO:0000256" key="1">
    <source>
        <dbReference type="ARBA" id="ARBA00023125"/>
    </source>
</evidence>
<feature type="compositionally biased region" description="Low complexity" evidence="6">
    <location>
        <begin position="21"/>
        <end position="32"/>
    </location>
</feature>
<keyword evidence="1 4" id="KW-0238">DNA-binding</keyword>
<dbReference type="Pfam" id="PF00046">
    <property type="entry name" value="Homeodomain"/>
    <property type="match status" value="1"/>
</dbReference>
<feature type="compositionally biased region" description="Basic and acidic residues" evidence="6">
    <location>
        <begin position="246"/>
        <end position="256"/>
    </location>
</feature>
<dbReference type="InterPro" id="IPR017970">
    <property type="entry name" value="Homeobox_CS"/>
</dbReference>
<evidence type="ECO:0000256" key="4">
    <source>
        <dbReference type="PROSITE-ProRule" id="PRU00108"/>
    </source>
</evidence>
<evidence type="ECO:0000256" key="6">
    <source>
        <dbReference type="SAM" id="MobiDB-lite"/>
    </source>
</evidence>
<keyword evidence="2 4" id="KW-0371">Homeobox</keyword>
<feature type="compositionally biased region" description="Low complexity" evidence="6">
    <location>
        <begin position="168"/>
        <end position="186"/>
    </location>
</feature>
<dbReference type="PANTHER" id="PTHR24335:SF4">
    <property type="entry name" value="EXTRA-EXTRA"/>
    <property type="match status" value="1"/>
</dbReference>
<dbReference type="GO" id="GO:0005634">
    <property type="term" value="C:nucleus"/>
    <property type="evidence" value="ECO:0007669"/>
    <property type="project" value="UniProtKB-SubCell"/>
</dbReference>
<organism evidence="8 9">
    <name type="scientific">Lymnaea stagnalis</name>
    <name type="common">Great pond snail</name>
    <name type="synonym">Helix stagnalis</name>
    <dbReference type="NCBI Taxonomy" id="6523"/>
    <lineage>
        <taxon>Eukaryota</taxon>
        <taxon>Metazoa</taxon>
        <taxon>Spiralia</taxon>
        <taxon>Lophotrochozoa</taxon>
        <taxon>Mollusca</taxon>
        <taxon>Gastropoda</taxon>
        <taxon>Heterobranchia</taxon>
        <taxon>Euthyneura</taxon>
        <taxon>Panpulmonata</taxon>
        <taxon>Hygrophila</taxon>
        <taxon>Lymnaeoidea</taxon>
        <taxon>Lymnaeidae</taxon>
        <taxon>Lymnaea</taxon>
    </lineage>
</organism>
<feature type="domain" description="Homeobox" evidence="7">
    <location>
        <begin position="428"/>
        <end position="488"/>
    </location>
</feature>
<dbReference type="PROSITE" id="PS50071">
    <property type="entry name" value="HOMEOBOX_2"/>
    <property type="match status" value="1"/>
</dbReference>
<feature type="compositionally biased region" description="Basic and acidic residues" evidence="6">
    <location>
        <begin position="123"/>
        <end position="134"/>
    </location>
</feature>
<dbReference type="GO" id="GO:0048812">
    <property type="term" value="P:neuron projection morphogenesis"/>
    <property type="evidence" value="ECO:0007669"/>
    <property type="project" value="TreeGrafter"/>
</dbReference>
<dbReference type="GO" id="GO:1990837">
    <property type="term" value="F:sequence-specific double-stranded DNA binding"/>
    <property type="evidence" value="ECO:0007669"/>
    <property type="project" value="TreeGrafter"/>
</dbReference>
<dbReference type="PROSITE" id="PS00027">
    <property type="entry name" value="HOMEOBOX_1"/>
    <property type="match status" value="1"/>
</dbReference>
<feature type="region of interest" description="Disordered" evidence="6">
    <location>
        <begin position="21"/>
        <end position="46"/>
    </location>
</feature>
<sequence length="594" mass="65048">MTKSESRKSFSIDALLAKTTSSPLATSLTSPAVTSSKTSPPCKEHNDLHLCTATGNEMPPEMGGRLMEMKRAALTSAPVATQQYVTSKKDLKHFGDALRDVGRRSPAQDGTVTSRCEPSFGEKAGRVGERTRDQEREVANVRRMLGADVDILSRQQHNPFLLSTTHLMSSSSLSPSSPLSSPGSSTDKGRPQGPLSPYAVDHRPNFPSQFHHHAPHPSLHSRTSSHPQLQNGSQGRPQDQPQGLSSDRRHLTDRTPHQKTNSPSRDTLRASPAHSPNSYCSTPRSHTPESPTPSSSPRGASGPGSSPQRGSPPNNAFIPRPGLLNLQHHSLVQSAGQFGFQNVFANPGMYGYPGGQGSVPGGLSPHHLPSMLSGSAFHHPADQALKLAQLHGINYAEWLARTGMYVSRMVDYTGGCEYLGGSQAAAMGKTRRPRTAFTSQQLLELERQFKMNKYLSRPKRFEVATSLMLTETQVKIWFQNRRMKWKRSKKSSSDPKPRHDDSANQHKHSADRRKPDDATDASLDTSDEKDEGGSEDIGNENIDVTEIDYDDDDDTDVLGHGDLCRTAQAKEQDMMHGLPFLKNSDALNMIEPMH</sequence>
<evidence type="ECO:0000256" key="5">
    <source>
        <dbReference type="RuleBase" id="RU000682"/>
    </source>
</evidence>
<dbReference type="SMART" id="SM00389">
    <property type="entry name" value="HOX"/>
    <property type="match status" value="1"/>
</dbReference>
<evidence type="ECO:0000313" key="8">
    <source>
        <dbReference type="EMBL" id="CAL1531224.1"/>
    </source>
</evidence>
<dbReference type="PANTHER" id="PTHR24335">
    <property type="entry name" value="MOTOR NEURON AND PANCREAS HOMEOBOX PROTEIN"/>
    <property type="match status" value="1"/>
</dbReference>
<dbReference type="FunFam" id="1.10.10.60:FF:000357">
    <property type="entry name" value="Motor neuron and pancreas homeobox 1"/>
    <property type="match status" value="1"/>
</dbReference>
<dbReference type="InterPro" id="IPR001356">
    <property type="entry name" value="HD"/>
</dbReference>
<dbReference type="Proteomes" id="UP001497497">
    <property type="component" value="Unassembled WGS sequence"/>
</dbReference>
<dbReference type="EMBL" id="CAXITT010000083">
    <property type="protein sequence ID" value="CAL1531224.1"/>
    <property type="molecule type" value="Genomic_DNA"/>
</dbReference>
<gene>
    <name evidence="8" type="ORF">GSLYS_00005319001</name>
</gene>
<feature type="region of interest" description="Disordered" evidence="6">
    <location>
        <begin position="168"/>
        <end position="321"/>
    </location>
</feature>
<feature type="region of interest" description="Disordered" evidence="6">
    <location>
        <begin position="101"/>
        <end position="134"/>
    </location>
</feature>
<dbReference type="AlphaFoldDB" id="A0AAV2HEQ8"/>
<dbReference type="GO" id="GO:0000981">
    <property type="term" value="F:DNA-binding transcription factor activity, RNA polymerase II-specific"/>
    <property type="evidence" value="ECO:0007669"/>
    <property type="project" value="InterPro"/>
</dbReference>
<evidence type="ECO:0000256" key="2">
    <source>
        <dbReference type="ARBA" id="ARBA00023155"/>
    </source>
</evidence>
<dbReference type="PRINTS" id="PR00024">
    <property type="entry name" value="HOMEOBOX"/>
</dbReference>
<feature type="region of interest" description="Disordered" evidence="6">
    <location>
        <begin position="486"/>
        <end position="550"/>
    </location>
</feature>
<name>A0AAV2HEQ8_LYMST</name>
<evidence type="ECO:0000256" key="3">
    <source>
        <dbReference type="ARBA" id="ARBA00023242"/>
    </source>
</evidence>
<keyword evidence="3 4" id="KW-0539">Nucleus</keyword>
<keyword evidence="9" id="KW-1185">Reference proteome</keyword>
<dbReference type="Gene3D" id="1.10.10.60">
    <property type="entry name" value="Homeodomain-like"/>
    <property type="match status" value="1"/>
</dbReference>
<feature type="compositionally biased region" description="Polar residues" evidence="6">
    <location>
        <begin position="220"/>
        <end position="245"/>
    </location>
</feature>
<feature type="DNA-binding region" description="Homeobox" evidence="4">
    <location>
        <begin position="430"/>
        <end position="489"/>
    </location>
</feature>
<comment type="subcellular location">
    <subcellularLocation>
        <location evidence="4 5">Nucleus</location>
    </subcellularLocation>
</comment>
<dbReference type="GO" id="GO:0007417">
    <property type="term" value="P:central nervous system development"/>
    <property type="evidence" value="ECO:0007669"/>
    <property type="project" value="TreeGrafter"/>
</dbReference>
<evidence type="ECO:0000313" key="9">
    <source>
        <dbReference type="Proteomes" id="UP001497497"/>
    </source>
</evidence>
<proteinExistence type="predicted"/>
<reference evidence="8 9" key="1">
    <citation type="submission" date="2024-04" db="EMBL/GenBank/DDBJ databases">
        <authorList>
            <consortium name="Genoscope - CEA"/>
            <person name="William W."/>
        </authorList>
    </citation>
    <scope>NUCLEOTIDE SEQUENCE [LARGE SCALE GENOMIC DNA]</scope>
</reference>
<feature type="compositionally biased region" description="Acidic residues" evidence="6">
    <location>
        <begin position="525"/>
        <end position="550"/>
    </location>
</feature>
<evidence type="ECO:0000259" key="7">
    <source>
        <dbReference type="PROSITE" id="PS50071"/>
    </source>
</evidence>
<protein>
    <recommendedName>
        <fullName evidence="7">Homeobox domain-containing protein</fullName>
    </recommendedName>
</protein>
<dbReference type="InterPro" id="IPR020479">
    <property type="entry name" value="HD_metazoa"/>
</dbReference>
<accession>A0AAV2HEQ8</accession>
<feature type="compositionally biased region" description="Low complexity" evidence="6">
    <location>
        <begin position="281"/>
        <end position="313"/>
    </location>
</feature>
<feature type="compositionally biased region" description="Basic and acidic residues" evidence="6">
    <location>
        <begin position="491"/>
        <end position="504"/>
    </location>
</feature>
<comment type="caution">
    <text evidence="8">The sequence shown here is derived from an EMBL/GenBank/DDBJ whole genome shotgun (WGS) entry which is preliminary data.</text>
</comment>
<dbReference type="InterPro" id="IPR009057">
    <property type="entry name" value="Homeodomain-like_sf"/>
</dbReference>